<gene>
    <name evidence="7" type="ORF">PFHG_04094</name>
</gene>
<keyword evidence="2 4" id="KW-0808">Transferase</keyword>
<evidence type="ECO:0000256" key="5">
    <source>
        <dbReference type="SAM" id="Coils"/>
    </source>
</evidence>
<dbReference type="InterPro" id="IPR038286">
    <property type="entry name" value="IPK_sf"/>
</dbReference>
<organism evidence="7 8">
    <name type="scientific">Plasmodium falciparum (isolate HB3)</name>
    <dbReference type="NCBI Taxonomy" id="137071"/>
    <lineage>
        <taxon>Eukaryota</taxon>
        <taxon>Sar</taxon>
        <taxon>Alveolata</taxon>
        <taxon>Apicomplexa</taxon>
        <taxon>Aconoidasida</taxon>
        <taxon>Haemosporida</taxon>
        <taxon>Plasmodiidae</taxon>
        <taxon>Plasmodium</taxon>
        <taxon>Plasmodium (Laverania)</taxon>
    </lineage>
</organism>
<dbReference type="GO" id="GO:0032958">
    <property type="term" value="P:inositol phosphate biosynthetic process"/>
    <property type="evidence" value="ECO:0007669"/>
    <property type="project" value="InterPro"/>
</dbReference>
<dbReference type="InterPro" id="IPR005522">
    <property type="entry name" value="IPK"/>
</dbReference>
<evidence type="ECO:0000256" key="3">
    <source>
        <dbReference type="ARBA" id="ARBA00022777"/>
    </source>
</evidence>
<dbReference type="PANTHER" id="PTHR12400">
    <property type="entry name" value="INOSITOL POLYPHOSPHATE KINASE"/>
    <property type="match status" value="1"/>
</dbReference>
<protein>
    <recommendedName>
        <fullName evidence="4">Kinase</fullName>
        <ecNumber evidence="4">2.7.-.-</ecNumber>
    </recommendedName>
</protein>
<feature type="compositionally biased region" description="Basic and acidic residues" evidence="6">
    <location>
        <begin position="209"/>
        <end position="218"/>
    </location>
</feature>
<evidence type="ECO:0000256" key="1">
    <source>
        <dbReference type="ARBA" id="ARBA00007374"/>
    </source>
</evidence>
<comment type="similarity">
    <text evidence="1 4">Belongs to the inositol phosphokinase (IPK) family.</text>
</comment>
<reference evidence="8" key="2">
    <citation type="submission" date="2006-03" db="EMBL/GenBank/DDBJ databases">
        <title>The genome sequence of the Plasmodium falciparum HB3.</title>
        <authorList>
            <consortium name="The Broad Institute Genome Sequencing Platform"/>
            <person name="Birren B."/>
            <person name="Lander E."/>
            <person name="Galagan J."/>
            <person name="Nusbaum C."/>
            <person name="Devon K."/>
            <person name="Henn M."/>
            <person name="Jaffe D."/>
            <person name="Butler J."/>
            <person name="Alvarez P."/>
            <person name="Gnerre S."/>
            <person name="Grabherr M."/>
            <person name="Kleber M."/>
            <person name="Mauceli E."/>
            <person name="Brockman W."/>
            <person name="MacCallum I.A."/>
            <person name="Rounsley S."/>
            <person name="Young S."/>
            <person name="LaButti K."/>
            <person name="Pushparaj V."/>
            <person name="DeCaprio D."/>
            <person name="Crawford M."/>
            <person name="Koehrsen M."/>
            <person name="Engels R."/>
            <person name="Montgomery P."/>
            <person name="Pearson M."/>
            <person name="Howarth C."/>
            <person name="Larson L."/>
            <person name="Luoma S."/>
            <person name="White J."/>
            <person name="Kodira C."/>
            <person name="Zeng Q."/>
            <person name="Oleary S."/>
            <person name="Yandava C."/>
            <person name="Alvarado L."/>
            <person name="Wirth D."/>
            <person name="Volkman S."/>
            <person name="Hartl D."/>
        </authorList>
    </citation>
    <scope>NUCLEOTIDE SEQUENCE [LARGE SCALE GENOMIC DNA]</scope>
</reference>
<dbReference type="EC" id="2.7.-.-" evidence="4"/>
<feature type="compositionally biased region" description="Basic and acidic residues" evidence="6">
    <location>
        <begin position="226"/>
        <end position="239"/>
    </location>
</feature>
<evidence type="ECO:0000256" key="2">
    <source>
        <dbReference type="ARBA" id="ARBA00022679"/>
    </source>
</evidence>
<dbReference type="GO" id="GO:0005634">
    <property type="term" value="C:nucleus"/>
    <property type="evidence" value="ECO:0007669"/>
    <property type="project" value="TreeGrafter"/>
</dbReference>
<feature type="compositionally biased region" description="Low complexity" evidence="6">
    <location>
        <begin position="240"/>
        <end position="253"/>
    </location>
</feature>
<evidence type="ECO:0000256" key="6">
    <source>
        <dbReference type="SAM" id="MobiDB-lite"/>
    </source>
</evidence>
<dbReference type="EMBL" id="CH672062">
    <property type="protein sequence ID" value="KOB62345.1"/>
    <property type="molecule type" value="Genomic_DNA"/>
</dbReference>
<dbReference type="OrthoDB" id="334010at2759"/>
<dbReference type="OMA" id="YNQIYGF"/>
<dbReference type="GO" id="GO:0000828">
    <property type="term" value="F:inositol hexakisphosphate kinase activity"/>
    <property type="evidence" value="ECO:0007669"/>
    <property type="project" value="TreeGrafter"/>
</dbReference>
<keyword evidence="3 4" id="KW-0418">Kinase</keyword>
<sequence>MNVEEYRHQVGGHCKLIKPKDSSKVYKPLIENEYIFYKKLTNFGSSSTESGPLHLLKKFIPKFYGVTEILVESCSDDEEKQNDSSNHIKGKDEKKKKNKSRYKKYIKMDKSEKENFVNTDETYFVREQKYSEQIRMRENISNGDIHENIQKNMSSGELKEHKVNHMKIVDKHNESNMYGDAYGSKNDEMNKNNNEMYKNNNEMYKNNDEMNKNNDEMNKNNNEMNKNNDETNKNNDEMNKNNNEMYKNNNEMYKNNDEMNKNNDENVKKRYNENNTNATPKKFKRRKECVPHIILEDLVYGFKRPCVLDIKMGKRQRKIGASIEKKKRQVEKSFKTTSHSLGFRLCGCQHYNKVSDTLFYKDKYWGRNLSKEHIPWAIRNWFWNGSLLYEELIPLLLEKLHSFFNCIVELRHYRFWSSSLLWVFDGGLSDKKARSNSLDIRMIDFANTIYLQDNPSADEEYIFGLRNLIESIQILNNSIHNIYFLPYEITTCFYSENYNMKEIKDRKVLKKSRSVVYEDNKKKKKKTVYINMEFFKKAKGKYGSNNNKQLDNNKLVSNNKHMNNNKHLNIKKNDIKTKYIYNSDLLNTENINKFLSQNEKEEIHKNKKQNRNININKIPKKKPKKLYIKHNKYQSFSDYAIREDIYSTPLFSFTNKLHNSVSNNPHNIKKTHNMNNFGIHCLLNNNSVSTSRVEDNAYMEEIFNKYKNYEYNNVYDKNIGSSHNDRDPLVDTHLYDENNKILYNTCLKENDNIYYKGLENTMDKCMNNTMNNLFHIQNYNYDKQYNNKIKTHHTSNDRTNINNEEILYVNKNISRNNNIYINNNERKKKNILLKKSYNMSMQNKNLPYQIDECNKNKTKEEKVIYNINDNSPIFIDDKYKEDILQNKIYFDKESLENIQENQNYILNDHTDVLKYMNYNMDNKCYDKNINININISNNNNNILLTYQNKRKNESISDNNLHTKSDNKYDEIIQETIIKTLKIASNFYQQIKEHINIDQQVKDQEKVPQPCSDDDNIKNNVQQGEDKIKKKEDYLLSYHNVADDHFNNNRCEDNKKDFYSFNFDESQKKKNSIETYKGNINFQTNNKDDNIKIKEKKKNYKKEISNYYFEKGEMENINVFPNEEENVIHEKKNKDIQVFKTNNIHDNNVEKNNINNIKIIKNFNMLKRNINLKVLINQMIKMEIEKRTLEKQQLLLKNKQTKKRINTHTNKQIYKEINTHTNKQTSKKNILKITNNEMTDFCDINVDIIEVQNKIKQMDIKENMLNKMIYRSEKDTLYKSSKNNIYEQLNYNSDTILIHKDFKSCHLKMNNKNNYIQDFNMNKRCMSCNDDIISSLKNDNKIKEKKEKQNKKKIRQLFLKKLSMLSNMKSNKKKYHDNVYYNGDPDNSNEEKNGEYINKYNDKYYNEYDNKYNIQHNDTYDDKYVNTINNIPLRFSKYYLKEKKKKKKYLKCNQLNMIPLHKKKSIYKNEYPENNEEFNIFNMNYEKNMYTFNNIKYTNENLNYINNIYENNEFETYKNLILPLTETNENYKYLRRSLSEPNIYKYNRFMGTQKDSYVNKINYNNLIKNRLDKLTKVPIYNQIYGFTSNSSNTYSSESSLDM</sequence>
<feature type="region of interest" description="Disordered" evidence="6">
    <location>
        <begin position="209"/>
        <end position="283"/>
    </location>
</feature>
<dbReference type="VEuPathDB" id="PlasmoDB:PfHB3_130022500"/>
<feature type="coiled-coil region" evidence="5">
    <location>
        <begin position="1171"/>
        <end position="1210"/>
    </location>
</feature>
<feature type="compositionally biased region" description="Basic and acidic residues" evidence="6">
    <location>
        <begin position="254"/>
        <end position="272"/>
    </location>
</feature>
<dbReference type="Proteomes" id="UP000054289">
    <property type="component" value="Unassembled WGS sequence"/>
</dbReference>
<dbReference type="PANTHER" id="PTHR12400:SF21">
    <property type="entry name" value="KINASE"/>
    <property type="match status" value="1"/>
</dbReference>
<evidence type="ECO:0000313" key="7">
    <source>
        <dbReference type="EMBL" id="KOB62345.1"/>
    </source>
</evidence>
<keyword evidence="5" id="KW-0175">Coiled coil</keyword>
<reference evidence="7 8" key="1">
    <citation type="submission" date="2006-03" db="EMBL/GenBank/DDBJ databases">
        <title>Annotation of Plasmodium falciparum HB3.</title>
        <authorList>
            <consortium name="The Broad Institute Genome Sequencing Platform"/>
            <person name="Volkman S.K."/>
            <person name="Neafsey D.E."/>
            <person name="Dash A.P."/>
            <person name="Chitnis C.E."/>
            <person name="Hartl D.L."/>
            <person name="Young S.K."/>
            <person name="Zeng Q."/>
            <person name="Koehrsen M."/>
            <person name="Alvarado L."/>
            <person name="Berlin A."/>
            <person name="Borenstein D."/>
            <person name="Chapman S.B."/>
            <person name="Chen Z."/>
            <person name="Engels R."/>
            <person name="Freedman E."/>
            <person name="Gellesch M."/>
            <person name="Goldberg J."/>
            <person name="Griggs A."/>
            <person name="Gujja S."/>
            <person name="Heilman E.R."/>
            <person name="Heiman D.I."/>
            <person name="Howarth C."/>
            <person name="Jen D."/>
            <person name="Larson L."/>
            <person name="Mehta T."/>
            <person name="Neiman D."/>
            <person name="Park D."/>
            <person name="Pearson M."/>
            <person name="Roberts A."/>
            <person name="Saif S."/>
            <person name="Shea T."/>
            <person name="Shenoy N."/>
            <person name="Sisk P."/>
            <person name="Stolte C."/>
            <person name="Sykes S."/>
            <person name="Walk T."/>
            <person name="White J."/>
            <person name="Yandava C."/>
            <person name="Haas B."/>
            <person name="Henn M.R."/>
            <person name="Nusbaum C."/>
            <person name="Birren B."/>
        </authorList>
    </citation>
    <scope>NUCLEOTIDE SEQUENCE [LARGE SCALE GENOMIC DNA]</scope>
    <source>
        <strain evidence="7">HB3</strain>
    </source>
</reference>
<dbReference type="Gene3D" id="3.30.470.160">
    <property type="entry name" value="Inositol polyphosphate kinase"/>
    <property type="match status" value="1"/>
</dbReference>
<dbReference type="Pfam" id="PF03770">
    <property type="entry name" value="IPK"/>
    <property type="match status" value="1"/>
</dbReference>
<proteinExistence type="inferred from homology"/>
<evidence type="ECO:0000313" key="8">
    <source>
        <dbReference type="Proteomes" id="UP000054289"/>
    </source>
</evidence>
<accession>A0A0L7KGW4</accession>
<evidence type="ECO:0000256" key="4">
    <source>
        <dbReference type="RuleBase" id="RU363090"/>
    </source>
</evidence>
<name>A0A0L7KGW4_PLAFX</name>
<dbReference type="SUPFAM" id="SSF56104">
    <property type="entry name" value="SAICAR synthase-like"/>
    <property type="match status" value="1"/>
</dbReference>
<dbReference type="GO" id="GO:0005737">
    <property type="term" value="C:cytoplasm"/>
    <property type="evidence" value="ECO:0007669"/>
    <property type="project" value="TreeGrafter"/>
</dbReference>
<dbReference type="KEGG" id="pfh:PFHG_04094"/>
<dbReference type="GO" id="GO:0046854">
    <property type="term" value="P:phosphatidylinositol phosphate biosynthetic process"/>
    <property type="evidence" value="ECO:0007669"/>
    <property type="project" value="TreeGrafter"/>
</dbReference>
<feature type="region of interest" description="Disordered" evidence="6">
    <location>
        <begin position="75"/>
        <end position="101"/>
    </location>
</feature>